<name>A0ACC3DYK1_9PEZI</name>
<proteinExistence type="predicted"/>
<evidence type="ECO:0000313" key="1">
    <source>
        <dbReference type="EMBL" id="KAK3081937.1"/>
    </source>
</evidence>
<evidence type="ECO:0000313" key="2">
    <source>
        <dbReference type="Proteomes" id="UP001186974"/>
    </source>
</evidence>
<reference evidence="1" key="1">
    <citation type="submission" date="2024-09" db="EMBL/GenBank/DDBJ databases">
        <title>Black Yeasts Isolated from many extreme environments.</title>
        <authorList>
            <person name="Coleine C."/>
            <person name="Stajich J.E."/>
            <person name="Selbmann L."/>
        </authorList>
    </citation>
    <scope>NUCLEOTIDE SEQUENCE</scope>
    <source>
        <strain evidence="1">CCFEE 5737</strain>
    </source>
</reference>
<protein>
    <submittedName>
        <fullName evidence="1">Uncharacterized protein</fullName>
    </submittedName>
</protein>
<dbReference type="Proteomes" id="UP001186974">
    <property type="component" value="Unassembled WGS sequence"/>
</dbReference>
<sequence>MTHSKQDRYFRHFDSGIGLSFDERDHDDSASSSGSDFDDAVGTQGKIRSVLEKLAAYDADHLSAARTSGTVDNEAERGEMPLSACNPPALPSYEL</sequence>
<organism evidence="1 2">
    <name type="scientific">Coniosporium uncinatum</name>
    <dbReference type="NCBI Taxonomy" id="93489"/>
    <lineage>
        <taxon>Eukaryota</taxon>
        <taxon>Fungi</taxon>
        <taxon>Dikarya</taxon>
        <taxon>Ascomycota</taxon>
        <taxon>Pezizomycotina</taxon>
        <taxon>Dothideomycetes</taxon>
        <taxon>Dothideomycetes incertae sedis</taxon>
        <taxon>Coniosporium</taxon>
    </lineage>
</organism>
<accession>A0ACC3DYK1</accession>
<gene>
    <name evidence="1" type="ORF">LTS18_011415</name>
</gene>
<dbReference type="EMBL" id="JAWDJW010000033">
    <property type="protein sequence ID" value="KAK3081937.1"/>
    <property type="molecule type" value="Genomic_DNA"/>
</dbReference>
<comment type="caution">
    <text evidence="1">The sequence shown here is derived from an EMBL/GenBank/DDBJ whole genome shotgun (WGS) entry which is preliminary data.</text>
</comment>
<keyword evidence="2" id="KW-1185">Reference proteome</keyword>